<comment type="caution">
    <text evidence="1">The sequence shown here is derived from an EMBL/GenBank/DDBJ whole genome shotgun (WGS) entry which is preliminary data.</text>
</comment>
<evidence type="ECO:0000313" key="2">
    <source>
        <dbReference type="Proteomes" id="UP000012220"/>
    </source>
</evidence>
<protein>
    <submittedName>
        <fullName evidence="1">Uncharacterized protein</fullName>
    </submittedName>
</protein>
<gene>
    <name evidence="1" type="ORF">LEP1GSC115_4416</name>
</gene>
<dbReference type="AlphaFoldDB" id="N1UQW0"/>
<evidence type="ECO:0000313" key="1">
    <source>
        <dbReference type="EMBL" id="EMY24200.1"/>
    </source>
</evidence>
<organism evidence="1 2">
    <name type="scientific">Leptospira interrogans serovar Australis str. 200703203</name>
    <dbReference type="NCBI Taxonomy" id="1085541"/>
    <lineage>
        <taxon>Bacteria</taxon>
        <taxon>Pseudomonadati</taxon>
        <taxon>Spirochaetota</taxon>
        <taxon>Spirochaetia</taxon>
        <taxon>Leptospirales</taxon>
        <taxon>Leptospiraceae</taxon>
        <taxon>Leptospira</taxon>
    </lineage>
</organism>
<dbReference type="EMBL" id="AHNY02000204">
    <property type="protein sequence ID" value="EMY24200.1"/>
    <property type="molecule type" value="Genomic_DNA"/>
</dbReference>
<dbReference type="BioCyc" id="LINT1085541:G11IQ-3095-MONOMER"/>
<reference evidence="1 2" key="1">
    <citation type="submission" date="2013-02" db="EMBL/GenBank/DDBJ databases">
        <authorList>
            <person name="Harkins D.M."/>
            <person name="Durkin A.S."/>
            <person name="Brinkac L.M."/>
            <person name="Haft D.H."/>
            <person name="Selengut J.D."/>
            <person name="Sanka R."/>
            <person name="DePew J."/>
            <person name="Purushe J."/>
            <person name="Picardeau M."/>
            <person name="Werts C."/>
            <person name="Goarant C."/>
            <person name="Vinetz J.M."/>
            <person name="Sutton G.G."/>
            <person name="Nierman W.C."/>
            <person name="Fouts D.E."/>
        </authorList>
    </citation>
    <scope>NUCLEOTIDE SEQUENCE [LARGE SCALE GENOMIC DNA]</scope>
    <source>
        <strain evidence="1 2">200703203</strain>
    </source>
</reference>
<dbReference type="Proteomes" id="UP000012220">
    <property type="component" value="Unassembled WGS sequence"/>
</dbReference>
<name>N1UQW0_LEPIR</name>
<sequence>MTGVQLLKCGNSHSPSAQNSQFLNRIIIFSLKKDSDFLPKRTKHLLNLAGLTTQEGKMFNSEYKYKKTKEPTQHTTVYRQNSDSNRNSIEFDIENLESKTKQIRIVRPELYDK</sequence>
<accession>N1UQW0</accession>
<proteinExistence type="predicted"/>